<dbReference type="InterPro" id="IPR000073">
    <property type="entry name" value="AB_hydrolase_1"/>
</dbReference>
<feature type="domain" description="AB hydrolase-1" evidence="2">
    <location>
        <begin position="115"/>
        <end position="385"/>
    </location>
</feature>
<keyword evidence="1" id="KW-0732">Signal</keyword>
<evidence type="ECO:0000313" key="5">
    <source>
        <dbReference type="RefSeq" id="XP_033533527.1"/>
    </source>
</evidence>
<reference evidence="3 5" key="1">
    <citation type="submission" date="2020-01" db="EMBL/GenBank/DDBJ databases">
        <authorList>
            <consortium name="DOE Joint Genome Institute"/>
            <person name="Haridas S."/>
            <person name="Albert R."/>
            <person name="Binder M."/>
            <person name="Bloem J."/>
            <person name="Labutti K."/>
            <person name="Salamov A."/>
            <person name="Andreopoulos B."/>
            <person name="Baker S.E."/>
            <person name="Barry K."/>
            <person name="Bills G."/>
            <person name="Bluhm B.H."/>
            <person name="Cannon C."/>
            <person name="Castanera R."/>
            <person name="Culley D.E."/>
            <person name="Daum C."/>
            <person name="Ezra D."/>
            <person name="Gonzalez J.B."/>
            <person name="Henrissat B."/>
            <person name="Kuo A."/>
            <person name="Liang C."/>
            <person name="Lipzen A."/>
            <person name="Lutzoni F."/>
            <person name="Magnuson J."/>
            <person name="Mondo S."/>
            <person name="Nolan M."/>
            <person name="Ohm R."/>
            <person name="Pangilinan J."/>
            <person name="Park H.-J."/>
            <person name="Ramirez L."/>
            <person name="Alfaro M."/>
            <person name="Sun H."/>
            <person name="Tritt A."/>
            <person name="Yoshinaga Y."/>
            <person name="Zwiers L.-H."/>
            <person name="Turgeon B.G."/>
            <person name="Goodwin S.B."/>
            <person name="Spatafora J.W."/>
            <person name="Crous P.W."/>
            <person name="Grigoriev I.V."/>
        </authorList>
    </citation>
    <scope>NUCLEOTIDE SEQUENCE</scope>
    <source>
        <strain evidence="3 5">CBS 781.70</strain>
    </source>
</reference>
<evidence type="ECO:0000313" key="4">
    <source>
        <dbReference type="Proteomes" id="UP000504638"/>
    </source>
</evidence>
<gene>
    <name evidence="3 5" type="ORF">P152DRAFT_449703</name>
</gene>
<feature type="signal peptide" evidence="1">
    <location>
        <begin position="1"/>
        <end position="15"/>
    </location>
</feature>
<dbReference type="GO" id="GO:0016787">
    <property type="term" value="F:hydrolase activity"/>
    <property type="evidence" value="ECO:0007669"/>
    <property type="project" value="UniProtKB-KW"/>
</dbReference>
<dbReference type="Gene3D" id="3.40.50.1820">
    <property type="entry name" value="alpha/beta hydrolase"/>
    <property type="match status" value="1"/>
</dbReference>
<dbReference type="EMBL" id="ML975159">
    <property type="protein sequence ID" value="KAF1811896.1"/>
    <property type="molecule type" value="Genomic_DNA"/>
</dbReference>
<evidence type="ECO:0000313" key="3">
    <source>
        <dbReference type="EMBL" id="KAF1811896.1"/>
    </source>
</evidence>
<dbReference type="AlphaFoldDB" id="A0A6G1G1U4"/>
<organism evidence="3">
    <name type="scientific">Eremomyces bilateralis CBS 781.70</name>
    <dbReference type="NCBI Taxonomy" id="1392243"/>
    <lineage>
        <taxon>Eukaryota</taxon>
        <taxon>Fungi</taxon>
        <taxon>Dikarya</taxon>
        <taxon>Ascomycota</taxon>
        <taxon>Pezizomycotina</taxon>
        <taxon>Dothideomycetes</taxon>
        <taxon>Dothideomycetes incertae sedis</taxon>
        <taxon>Eremomycetales</taxon>
        <taxon>Eremomycetaceae</taxon>
        <taxon>Eremomyces</taxon>
    </lineage>
</organism>
<dbReference type="Proteomes" id="UP000504638">
    <property type="component" value="Unplaced"/>
</dbReference>
<name>A0A6G1G1U4_9PEZI</name>
<dbReference type="RefSeq" id="XP_033533527.1">
    <property type="nucleotide sequence ID" value="XM_033678124.1"/>
</dbReference>
<dbReference type="InterPro" id="IPR029058">
    <property type="entry name" value="AB_hydrolase_fold"/>
</dbReference>
<dbReference type="GeneID" id="54418694"/>
<keyword evidence="4" id="KW-1185">Reference proteome</keyword>
<reference evidence="5" key="2">
    <citation type="submission" date="2020-04" db="EMBL/GenBank/DDBJ databases">
        <authorList>
            <consortium name="NCBI Genome Project"/>
        </authorList>
    </citation>
    <scope>NUCLEOTIDE SEQUENCE</scope>
    <source>
        <strain evidence="5">CBS 781.70</strain>
    </source>
</reference>
<protein>
    <submittedName>
        <fullName evidence="3 5">Alpha/beta-hydrolase</fullName>
    </submittedName>
</protein>
<keyword evidence="3" id="KW-0378">Hydrolase</keyword>
<evidence type="ECO:0000256" key="1">
    <source>
        <dbReference type="SAM" id="SignalP"/>
    </source>
</evidence>
<sequence length="401" mass="43675">MLAPAFLLLFQTISASSIHYSRGNHGSSKRTNGFCKQLDIPVTATSESAIYDVPRVDNDIEAAAWAIYSDTWSTPDGVERIIKNTTTSGTFNIHAQLCVPKTSGEKKDILQIATHGAHYDGRYWDPELDREKQSYVEASIRAGYSILTYDRLGTGQSDHPDAYDVVQAPLELEILRQLTLMARDGSLSSFAEKAKPSDEAFQKLPKPSKVVHVGHSFGSFITSAFIAKYSNLTDGAIITGFLLGPYLGKPGMASWAAEYAATGNPPFERPSGYMVCQEVGIQNLFFAGDPKTAFTPAMLKYGNDIKQPVPVGEFASAFHILGLPGPNLKAPVQYVAAEFDFYICGGDCKGLYDVEDLKKTYPNATTIEVAIQPNTGHAFTLHNNATAGFQLTFDFLGRNGL</sequence>
<accession>A0A6G1G1U4</accession>
<dbReference type="Pfam" id="PF12697">
    <property type="entry name" value="Abhydrolase_6"/>
    <property type="match status" value="1"/>
</dbReference>
<dbReference type="OrthoDB" id="190201at2759"/>
<reference evidence="5" key="3">
    <citation type="submission" date="2025-04" db="UniProtKB">
        <authorList>
            <consortium name="RefSeq"/>
        </authorList>
    </citation>
    <scope>IDENTIFICATION</scope>
    <source>
        <strain evidence="5">CBS 781.70</strain>
    </source>
</reference>
<dbReference type="SUPFAM" id="SSF53474">
    <property type="entry name" value="alpha/beta-Hydrolases"/>
    <property type="match status" value="1"/>
</dbReference>
<feature type="chain" id="PRO_5044631770" evidence="1">
    <location>
        <begin position="16"/>
        <end position="401"/>
    </location>
</feature>
<proteinExistence type="predicted"/>
<evidence type="ECO:0000259" key="2">
    <source>
        <dbReference type="Pfam" id="PF12697"/>
    </source>
</evidence>